<dbReference type="EMBL" id="JRVC01000014">
    <property type="protein sequence ID" value="KHS44947.1"/>
    <property type="molecule type" value="Genomic_DNA"/>
</dbReference>
<feature type="domain" description="3-keto-alpha-glucoside-1,2-lyase/3-keto-2-hydroxy-glucal hydratase" evidence="2">
    <location>
        <begin position="66"/>
        <end position="319"/>
    </location>
</feature>
<dbReference type="STRING" id="48936.NJ75_02873"/>
<reference evidence="3 4" key="1">
    <citation type="submission" date="2014-10" db="EMBL/GenBank/DDBJ databases">
        <title>Draft genome sequence of Novosphingobium subterraneum DSM 12447.</title>
        <authorList>
            <person name="Gan H.M."/>
            <person name="Gan H.Y."/>
            <person name="Savka M.A."/>
        </authorList>
    </citation>
    <scope>NUCLEOTIDE SEQUENCE [LARGE SCALE GENOMIC DNA]</scope>
    <source>
        <strain evidence="3 4">DSM 12447</strain>
    </source>
</reference>
<dbReference type="PATRIC" id="fig|48936.3.peg.2886"/>
<dbReference type="Pfam" id="PF06439">
    <property type="entry name" value="3keto-disac_hyd"/>
    <property type="match status" value="1"/>
</dbReference>
<proteinExistence type="predicted"/>
<dbReference type="Proteomes" id="UP000031338">
    <property type="component" value="Unassembled WGS sequence"/>
</dbReference>
<feature type="chain" id="PRO_5002126701" description="3-keto-alpha-glucoside-1,2-lyase/3-keto-2-hydroxy-glucal hydratase domain-containing protein" evidence="1">
    <location>
        <begin position="27"/>
        <end position="333"/>
    </location>
</feature>
<name>A0A0B8ZFB6_9SPHN</name>
<feature type="signal peptide" evidence="1">
    <location>
        <begin position="1"/>
        <end position="26"/>
    </location>
</feature>
<dbReference type="GO" id="GO:0016787">
    <property type="term" value="F:hydrolase activity"/>
    <property type="evidence" value="ECO:0007669"/>
    <property type="project" value="InterPro"/>
</dbReference>
<evidence type="ECO:0000313" key="4">
    <source>
        <dbReference type="Proteomes" id="UP000031338"/>
    </source>
</evidence>
<keyword evidence="1" id="KW-0732">Signal</keyword>
<dbReference type="InterPro" id="IPR010496">
    <property type="entry name" value="AL/BT2_dom"/>
</dbReference>
<dbReference type="AlphaFoldDB" id="A0A0B8ZFB6"/>
<evidence type="ECO:0000313" key="3">
    <source>
        <dbReference type="EMBL" id="KHS44947.1"/>
    </source>
</evidence>
<dbReference type="Gene3D" id="2.60.120.560">
    <property type="entry name" value="Exo-inulinase, domain 1"/>
    <property type="match status" value="1"/>
</dbReference>
<protein>
    <recommendedName>
        <fullName evidence="2">3-keto-alpha-glucoside-1,2-lyase/3-keto-2-hydroxy-glucal hydratase domain-containing protein</fullName>
    </recommendedName>
</protein>
<keyword evidence="4" id="KW-1185">Reference proteome</keyword>
<comment type="caution">
    <text evidence="3">The sequence shown here is derived from an EMBL/GenBank/DDBJ whole genome shotgun (WGS) entry which is preliminary data.</text>
</comment>
<sequence length="333" mass="36094">MSARHCILAAKFACSLALVAPAGAIAADGPPDGSTPEQKAAIAKDPAYRKQDLILTNLPRNRAAPKKLFNGRDLTGWDSWLGYTVPATTYGTPSSAPIGLNHDTYGVFKVVQEDGAPAIYSSGKLFGGLITKEAHRNYHLHVEYKWGANTWMPMPRNNGVLYHSHGAYGAFFGTWMSAIEFEVVPHSVGMLLTVGDSKGKPSFETVDWRVGATVAVANDPSIPYPSRRYFHGGLPSNLSFPTWNVDAGTDAERPLGEWNSLDLYVFGDRSIHVVNGVPVMAATNLTTKDAKGRTIPLTAGKIQLQSEGAETYFRAITIEPIRRLPTIAERKPG</sequence>
<organism evidence="3 4">
    <name type="scientific">Novosphingobium subterraneum</name>
    <dbReference type="NCBI Taxonomy" id="48936"/>
    <lineage>
        <taxon>Bacteria</taxon>
        <taxon>Pseudomonadati</taxon>
        <taxon>Pseudomonadota</taxon>
        <taxon>Alphaproteobacteria</taxon>
        <taxon>Sphingomonadales</taxon>
        <taxon>Sphingomonadaceae</taxon>
        <taxon>Novosphingobium</taxon>
    </lineage>
</organism>
<accession>A0A0B8ZFB6</accession>
<gene>
    <name evidence="3" type="ORF">NJ75_02873</name>
</gene>
<evidence type="ECO:0000256" key="1">
    <source>
        <dbReference type="SAM" id="SignalP"/>
    </source>
</evidence>
<evidence type="ECO:0000259" key="2">
    <source>
        <dbReference type="Pfam" id="PF06439"/>
    </source>
</evidence>
<dbReference type="RefSeq" id="WP_052242509.1">
    <property type="nucleotide sequence ID" value="NZ_JRVC01000014.1"/>
</dbReference>